<evidence type="ECO:0000256" key="1">
    <source>
        <dbReference type="ARBA" id="ARBA00004533"/>
    </source>
</evidence>
<evidence type="ECO:0000256" key="10">
    <source>
        <dbReference type="ARBA" id="ARBA00022989"/>
    </source>
</evidence>
<evidence type="ECO:0000256" key="5">
    <source>
        <dbReference type="ARBA" id="ARBA00022618"/>
    </source>
</evidence>
<feature type="binding site" evidence="15">
    <location>
        <begin position="480"/>
        <end position="487"/>
    </location>
    <ligand>
        <name>ATP</name>
        <dbReference type="ChEBI" id="CHEBI:30616"/>
    </ligand>
</feature>
<dbReference type="PANTHER" id="PTHR22683">
    <property type="entry name" value="SPORULATION PROTEIN RELATED"/>
    <property type="match status" value="1"/>
</dbReference>
<keyword evidence="6 17" id="KW-0812">Transmembrane</keyword>
<feature type="transmembrane region" description="Helical" evidence="17">
    <location>
        <begin position="101"/>
        <end position="126"/>
    </location>
</feature>
<protein>
    <submittedName>
        <fullName evidence="19">DNA translocase FtsK 4TM domain-containing protein</fullName>
    </submittedName>
</protein>
<keyword evidence="5" id="KW-0132">Cell division</keyword>
<name>A0ABS9MUM7_9BURK</name>
<organism evidence="19 20">
    <name type="scientific">Mesosutterella porci</name>
    <dbReference type="NCBI Taxonomy" id="2915351"/>
    <lineage>
        <taxon>Bacteria</taxon>
        <taxon>Pseudomonadati</taxon>
        <taxon>Pseudomonadota</taxon>
        <taxon>Betaproteobacteria</taxon>
        <taxon>Burkholderiales</taxon>
        <taxon>Sutterellaceae</taxon>
        <taxon>Mesosutterella</taxon>
    </lineage>
</organism>
<dbReference type="RefSeq" id="WP_237980641.1">
    <property type="nucleotide sequence ID" value="NZ_JAKNCT010000017.1"/>
</dbReference>
<comment type="function">
    <text evidence="14">Essential cell division protein that coordinates cell division and chromosome segregation. The N-terminus is involved in assembly of the cell-division machinery. The C-terminus functions as a DNA motor that moves dsDNA in an ATP-dependent manner towards the dif recombination site, which is located within the replication terminus region. Translocation stops specifically at Xer-dif sites, where FtsK interacts with the Xer recombinase, allowing activation of chromosome unlinking by recombination. FtsK orienting polar sequences (KOPS) guide the direction of DNA translocation. FtsK can remove proteins from DNA as it translocates, but translocation stops specifically at XerCD-dif site, thereby preventing removal of XerC and XerD from dif.</text>
</comment>
<dbReference type="SMART" id="SM00843">
    <property type="entry name" value="Ftsk_gamma"/>
    <property type="match status" value="1"/>
</dbReference>
<accession>A0ABS9MUM7</accession>
<evidence type="ECO:0000256" key="8">
    <source>
        <dbReference type="ARBA" id="ARBA00022829"/>
    </source>
</evidence>
<dbReference type="SUPFAM" id="SSF52540">
    <property type="entry name" value="P-loop containing nucleoside triphosphate hydrolases"/>
    <property type="match status" value="1"/>
</dbReference>
<evidence type="ECO:0000259" key="18">
    <source>
        <dbReference type="PROSITE" id="PS50901"/>
    </source>
</evidence>
<dbReference type="InterPro" id="IPR002543">
    <property type="entry name" value="FtsK_dom"/>
</dbReference>
<evidence type="ECO:0000256" key="9">
    <source>
        <dbReference type="ARBA" id="ARBA00022840"/>
    </source>
</evidence>
<dbReference type="InterPro" id="IPR018541">
    <property type="entry name" value="Ftsk_gamma"/>
</dbReference>
<dbReference type="Pfam" id="PF09397">
    <property type="entry name" value="FtsK_gamma"/>
    <property type="match status" value="1"/>
</dbReference>
<evidence type="ECO:0000256" key="16">
    <source>
        <dbReference type="SAM" id="MobiDB-lite"/>
    </source>
</evidence>
<dbReference type="Gene3D" id="1.10.10.10">
    <property type="entry name" value="Winged helix-like DNA-binding domain superfamily/Winged helix DNA-binding domain"/>
    <property type="match status" value="1"/>
</dbReference>
<evidence type="ECO:0000313" key="19">
    <source>
        <dbReference type="EMBL" id="MCG5031950.1"/>
    </source>
</evidence>
<keyword evidence="8" id="KW-0159">Chromosome partition</keyword>
<evidence type="ECO:0000256" key="11">
    <source>
        <dbReference type="ARBA" id="ARBA00023125"/>
    </source>
</evidence>
<comment type="similarity">
    <text evidence="3">Belongs to the FtsK/SpoIIIE/SftA family.</text>
</comment>
<evidence type="ECO:0000256" key="15">
    <source>
        <dbReference type="PROSITE-ProRule" id="PRU00289"/>
    </source>
</evidence>
<dbReference type="EMBL" id="JAKNCT010000017">
    <property type="protein sequence ID" value="MCG5031950.1"/>
    <property type="molecule type" value="Genomic_DNA"/>
</dbReference>
<keyword evidence="10 17" id="KW-1133">Transmembrane helix</keyword>
<feature type="transmembrane region" description="Helical" evidence="17">
    <location>
        <begin position="197"/>
        <end position="217"/>
    </location>
</feature>
<dbReference type="Pfam" id="PF17854">
    <property type="entry name" value="FtsK_alpha"/>
    <property type="match status" value="1"/>
</dbReference>
<keyword evidence="4" id="KW-1003">Cell membrane</keyword>
<keyword evidence="20" id="KW-1185">Reference proteome</keyword>
<evidence type="ECO:0000256" key="6">
    <source>
        <dbReference type="ARBA" id="ARBA00022692"/>
    </source>
</evidence>
<evidence type="ECO:0000313" key="20">
    <source>
        <dbReference type="Proteomes" id="UP001297600"/>
    </source>
</evidence>
<proteinExistence type="inferred from homology"/>
<dbReference type="InterPro" id="IPR050206">
    <property type="entry name" value="FtsK/SpoIIIE/SftA"/>
</dbReference>
<dbReference type="PANTHER" id="PTHR22683:SF41">
    <property type="entry name" value="DNA TRANSLOCASE FTSK"/>
    <property type="match status" value="1"/>
</dbReference>
<evidence type="ECO:0000256" key="2">
    <source>
        <dbReference type="ARBA" id="ARBA00004651"/>
    </source>
</evidence>
<sequence length="813" mass="87525">MTLFSTKKASPRAHRAAVGKPYLPNYRQQEAAVPHRSFAGLGRFLYRAAGVCLWLGCFSALVLLGIALASFSAADPGFSISMSVAHTHNLLGRPGAWISNALMYLFGGASWWIVIAGIFALFSRLLETRLSAEARAGEGLLSVFVSLAGFVCLMLGSSCLERFLELDFFGLLPAGPGGLLGHCFCKAPVQILTLYPALALFVAMVVIGVSIVFRFSWLDLCERIGTIVDRILHWGSTRREEAEDRRIGEQIRQEKQAAELPAQHEVSIEKTTQPAARSPAAPAQPLPEEGRSGPEAPAAEAQAPAEGAQDDGSVREPDLPELADASSPNLSLSLLVPPDPVVDDVDEDSLGLTCRLIESKLKSFGIDAQVVSARPGPVITQFELQPGEGVKGSRIADVCDDLGRALGVGSLRLVMNLPGTTCMGLEMPSAKRQTVRISEIIGSDEFRNSSSKLTLALGKDIAGRPYVVDLAKMPHLLVAGTTGSGKSVGINAMILSILYKSTPEDVRFVMIDPKMVEFSPYEGIPNLLCQVVTDMSKAVNALQWLTREMNRRYAVMRRVGVKRFEAFNEKVKAAQLRGQPIADPFSTSPDEPSCLSPWPYIVVVVDELADLILAGARREVEMLITSLAQKARAAGIHLILATQRPSTDVVTPLIKANIPAHIAFQVVTRYDSQVILGEPGAENLIGNGDMLFRVPGMSSTVRIQGCYVSDEDVENVVAELKKRGEPDYINEVMDKPEEPAGSGKAGGEADALYDKAVEIVLSTNRPTISSLQRHLSIGYNRAANLIEAMEEAGIVSAPDGAGKRTILVPVNKD</sequence>
<keyword evidence="11" id="KW-0238">DNA-binding</keyword>
<feature type="domain" description="FtsK" evidence="18">
    <location>
        <begin position="463"/>
        <end position="673"/>
    </location>
</feature>
<reference evidence="19 20" key="1">
    <citation type="submission" date="2022-02" db="EMBL/GenBank/DDBJ databases">
        <title>Mesosutterella porci, a novel member of the family Sutterellaceae from pig feces.</title>
        <authorList>
            <person name="Wylensek D."/>
            <person name="Clavel T."/>
        </authorList>
    </citation>
    <scope>NUCLEOTIDE SEQUENCE [LARGE SCALE GENOMIC DNA]</scope>
    <source>
        <strain evidence="20">oilRF-744-wt-GAM-9</strain>
    </source>
</reference>
<dbReference type="SUPFAM" id="SSF46785">
    <property type="entry name" value="Winged helix' DNA-binding domain"/>
    <property type="match status" value="1"/>
</dbReference>
<feature type="region of interest" description="Disordered" evidence="16">
    <location>
        <begin position="242"/>
        <end position="332"/>
    </location>
</feature>
<dbReference type="Gene3D" id="3.40.50.300">
    <property type="entry name" value="P-loop containing nucleotide triphosphate hydrolases"/>
    <property type="match status" value="1"/>
</dbReference>
<feature type="transmembrane region" description="Helical" evidence="17">
    <location>
        <begin position="168"/>
        <end position="185"/>
    </location>
</feature>
<dbReference type="Pfam" id="PF13491">
    <property type="entry name" value="FtsK_4TM"/>
    <property type="match status" value="1"/>
</dbReference>
<dbReference type="InterPro" id="IPR025199">
    <property type="entry name" value="FtsK_4TM"/>
</dbReference>
<feature type="transmembrane region" description="Helical" evidence="17">
    <location>
        <begin position="138"/>
        <end position="156"/>
    </location>
</feature>
<evidence type="ECO:0000256" key="12">
    <source>
        <dbReference type="ARBA" id="ARBA00023136"/>
    </source>
</evidence>
<dbReference type="InterPro" id="IPR036388">
    <property type="entry name" value="WH-like_DNA-bd_sf"/>
</dbReference>
<comment type="caution">
    <text evidence="19">The sequence shown here is derived from an EMBL/GenBank/DDBJ whole genome shotgun (WGS) entry which is preliminary data.</text>
</comment>
<evidence type="ECO:0000256" key="4">
    <source>
        <dbReference type="ARBA" id="ARBA00022475"/>
    </source>
</evidence>
<dbReference type="Gene3D" id="3.30.980.40">
    <property type="match status" value="1"/>
</dbReference>
<feature type="compositionally biased region" description="Low complexity" evidence="16">
    <location>
        <begin position="274"/>
        <end position="311"/>
    </location>
</feature>
<dbReference type="InterPro" id="IPR041027">
    <property type="entry name" value="FtsK_alpha"/>
</dbReference>
<keyword evidence="9 15" id="KW-0067">ATP-binding</keyword>
<feature type="transmembrane region" description="Helical" evidence="17">
    <location>
        <begin position="44"/>
        <end position="69"/>
    </location>
</feature>
<dbReference type="CDD" id="cd01127">
    <property type="entry name" value="TrwB_TraG_TraD_VirD4"/>
    <property type="match status" value="1"/>
</dbReference>
<evidence type="ECO:0000256" key="14">
    <source>
        <dbReference type="ARBA" id="ARBA00024784"/>
    </source>
</evidence>
<dbReference type="Pfam" id="PF01580">
    <property type="entry name" value="FtsK_SpoIIIE"/>
    <property type="match status" value="1"/>
</dbReference>
<evidence type="ECO:0000256" key="3">
    <source>
        <dbReference type="ARBA" id="ARBA00006474"/>
    </source>
</evidence>
<dbReference type="Proteomes" id="UP001297600">
    <property type="component" value="Unassembled WGS sequence"/>
</dbReference>
<dbReference type="InterPro" id="IPR036390">
    <property type="entry name" value="WH_DNA-bd_sf"/>
</dbReference>
<dbReference type="PROSITE" id="PS50901">
    <property type="entry name" value="FTSK"/>
    <property type="match status" value="1"/>
</dbReference>
<keyword evidence="12 17" id="KW-0472">Membrane</keyword>
<evidence type="ECO:0000256" key="13">
    <source>
        <dbReference type="ARBA" id="ARBA00023306"/>
    </source>
</evidence>
<keyword evidence="7 15" id="KW-0547">Nucleotide-binding</keyword>
<feature type="compositionally biased region" description="Basic and acidic residues" evidence="16">
    <location>
        <begin position="242"/>
        <end position="257"/>
    </location>
</feature>
<dbReference type="InterPro" id="IPR027417">
    <property type="entry name" value="P-loop_NTPase"/>
</dbReference>
<evidence type="ECO:0000256" key="7">
    <source>
        <dbReference type="ARBA" id="ARBA00022741"/>
    </source>
</evidence>
<gene>
    <name evidence="19" type="ORF">MAF45_10940</name>
</gene>
<comment type="subcellular location">
    <subcellularLocation>
        <location evidence="1">Cell inner membrane</location>
    </subcellularLocation>
    <subcellularLocation>
        <location evidence="2">Cell membrane</location>
        <topology evidence="2">Multi-pass membrane protein</topology>
    </subcellularLocation>
</comment>
<evidence type="ECO:0000256" key="17">
    <source>
        <dbReference type="SAM" id="Phobius"/>
    </source>
</evidence>
<keyword evidence="13" id="KW-0131">Cell cycle</keyword>